<keyword evidence="2" id="KW-1185">Reference proteome</keyword>
<protein>
    <submittedName>
        <fullName evidence="1">Uncharacterized protein</fullName>
    </submittedName>
</protein>
<accession>U5VYZ9</accession>
<dbReference type="PATRIC" id="fig|1246995.3.peg.3785"/>
<dbReference type="Proteomes" id="UP000017746">
    <property type="component" value="Chromosome"/>
</dbReference>
<dbReference type="STRING" id="1246995.AFR_18645"/>
<sequence length="315" mass="35067">MPRSPAGAADHELILILALDGFTVSPYQLERWRTAGLLPRNQRRGLGRGRGSVSVLSPEAVECARMLERCSRTGPDLVGRILWRFYDLAMVSFQDATAIPEHPVRKALDTVFSGEAGPQRDEDSAYADAEREAKADKYLARQGIKAFLEDFEPLGAALSGERRLSDEPEHRPKSRTDLRSLRPALQHLLAARSLGVDTVGHDLIEESIVALGWAAPDHAGSLTRYLACTFHQAETHRRLVRDLGWDGLCATALVAGRLHTTLLHAHQRLERTPLRWMVTCDYSLLRPWLLHMALVLDEDFLSEALPIAAHPDGTR</sequence>
<dbReference type="AlphaFoldDB" id="U5VYZ9"/>
<dbReference type="RefSeq" id="WP_023362380.1">
    <property type="nucleotide sequence ID" value="NC_022657.1"/>
</dbReference>
<name>U5VYZ9_9ACTN</name>
<gene>
    <name evidence="1" type="ORF">AFR_18645</name>
</gene>
<evidence type="ECO:0000313" key="2">
    <source>
        <dbReference type="Proteomes" id="UP000017746"/>
    </source>
</evidence>
<organism evidence="1 2">
    <name type="scientific">Actinoplanes friuliensis DSM 7358</name>
    <dbReference type="NCBI Taxonomy" id="1246995"/>
    <lineage>
        <taxon>Bacteria</taxon>
        <taxon>Bacillati</taxon>
        <taxon>Actinomycetota</taxon>
        <taxon>Actinomycetes</taxon>
        <taxon>Micromonosporales</taxon>
        <taxon>Micromonosporaceae</taxon>
        <taxon>Actinoplanes</taxon>
    </lineage>
</organism>
<dbReference type="EMBL" id="CP006272">
    <property type="protein sequence ID" value="AGZ42007.1"/>
    <property type="molecule type" value="Genomic_DNA"/>
</dbReference>
<dbReference type="HOGENOM" id="CLU_881743_0_0_11"/>
<evidence type="ECO:0000313" key="1">
    <source>
        <dbReference type="EMBL" id="AGZ42007.1"/>
    </source>
</evidence>
<reference evidence="1 2" key="1">
    <citation type="journal article" date="2014" name="J. Biotechnol.">
        <title>Complete genome sequence of the actinobacterium Actinoplanes friuliensis HAG 010964, producer of the lipopeptide antibiotic friulimycin.</title>
        <authorList>
            <person name="Ruckert C."/>
            <person name="Szczepanowski R."/>
            <person name="Albersmeier A."/>
            <person name="Goesmann A."/>
            <person name="Fischer N."/>
            <person name="Steinkamper A."/>
            <person name="Puhler A."/>
            <person name="Biener R."/>
            <person name="Schwartz D."/>
            <person name="Kalinowski J."/>
        </authorList>
    </citation>
    <scope>NUCLEOTIDE SEQUENCE [LARGE SCALE GENOMIC DNA]</scope>
    <source>
        <strain evidence="1 2">DSM 7358</strain>
    </source>
</reference>
<dbReference type="OrthoDB" id="3998705at2"/>
<proteinExistence type="predicted"/>
<dbReference type="KEGG" id="afs:AFR_18645"/>